<reference evidence="1 2" key="1">
    <citation type="submission" date="2018-11" db="EMBL/GenBank/DDBJ databases">
        <authorList>
            <consortium name="Pathogen Informatics"/>
        </authorList>
    </citation>
    <scope>NUCLEOTIDE SEQUENCE [LARGE SCALE GENOMIC DNA]</scope>
    <source>
        <strain evidence="1 2">Zambia</strain>
    </source>
</reference>
<keyword evidence="2" id="KW-1185">Reference proteome</keyword>
<evidence type="ECO:0000313" key="2">
    <source>
        <dbReference type="Proteomes" id="UP000277204"/>
    </source>
</evidence>
<accession>A0A183LE23</accession>
<evidence type="ECO:0000313" key="1">
    <source>
        <dbReference type="EMBL" id="VDO53752.1"/>
    </source>
</evidence>
<dbReference type="EMBL" id="UZAI01000503">
    <property type="protein sequence ID" value="VDO53752.1"/>
    <property type="molecule type" value="Genomic_DNA"/>
</dbReference>
<protein>
    <submittedName>
        <fullName evidence="1">Uncharacterized protein</fullName>
    </submittedName>
</protein>
<gene>
    <name evidence="1" type="ORF">SMRZ_LOCUS2048</name>
</gene>
<dbReference type="Proteomes" id="UP000277204">
    <property type="component" value="Unassembled WGS sequence"/>
</dbReference>
<organism evidence="1 2">
    <name type="scientific">Schistosoma margrebowiei</name>
    <dbReference type="NCBI Taxonomy" id="48269"/>
    <lineage>
        <taxon>Eukaryota</taxon>
        <taxon>Metazoa</taxon>
        <taxon>Spiralia</taxon>
        <taxon>Lophotrochozoa</taxon>
        <taxon>Platyhelminthes</taxon>
        <taxon>Trematoda</taxon>
        <taxon>Digenea</taxon>
        <taxon>Strigeidida</taxon>
        <taxon>Schistosomatoidea</taxon>
        <taxon>Schistosomatidae</taxon>
        <taxon>Schistosoma</taxon>
    </lineage>
</organism>
<proteinExistence type="predicted"/>
<name>A0A183LE23_9TREM</name>
<dbReference type="AlphaFoldDB" id="A0A183LE23"/>
<sequence>MIRQMKVKTTTATAASVAVDPKIHKGKSKILKYNTKNTNSITLGEESMEEVGSFIYLDSSINEHRRSDADLKAEIDIVRAEFLHSKNI</sequence>